<accession>A0A558HNH4</accession>
<dbReference type="InterPro" id="IPR017850">
    <property type="entry name" value="Alkaline_phosphatase_core_sf"/>
</dbReference>
<evidence type="ECO:0000313" key="12">
    <source>
        <dbReference type="Proteomes" id="UP000319941"/>
    </source>
</evidence>
<dbReference type="Gene3D" id="3.40.720.10">
    <property type="entry name" value="Alkaline Phosphatase, subunit A"/>
    <property type="match status" value="1"/>
</dbReference>
<dbReference type="GO" id="GO:0005886">
    <property type="term" value="C:plasma membrane"/>
    <property type="evidence" value="ECO:0007669"/>
    <property type="project" value="UniProtKB-SubCell"/>
</dbReference>
<evidence type="ECO:0000256" key="4">
    <source>
        <dbReference type="ARBA" id="ARBA00022692"/>
    </source>
</evidence>
<evidence type="ECO:0000256" key="3">
    <source>
        <dbReference type="ARBA" id="ARBA00022679"/>
    </source>
</evidence>
<keyword evidence="6 9" id="KW-0472">Membrane</keyword>
<name>A0A558HNH4_9GAMM</name>
<evidence type="ECO:0000256" key="2">
    <source>
        <dbReference type="ARBA" id="ARBA00022475"/>
    </source>
</evidence>
<evidence type="ECO:0000256" key="9">
    <source>
        <dbReference type="SAM" id="Phobius"/>
    </source>
</evidence>
<dbReference type="InterPro" id="IPR000917">
    <property type="entry name" value="Sulfatase_N"/>
</dbReference>
<keyword evidence="3 11" id="KW-0808">Transferase</keyword>
<dbReference type="EMBL" id="VNFH01000005">
    <property type="protein sequence ID" value="TVU70621.1"/>
    <property type="molecule type" value="Genomic_DNA"/>
</dbReference>
<protein>
    <submittedName>
        <fullName evidence="11">Sulfatase-like hydrolase/transferase</fullName>
    </submittedName>
</protein>
<dbReference type="InterPro" id="IPR058130">
    <property type="entry name" value="PEA_transf_C"/>
</dbReference>
<feature type="transmembrane region" description="Helical" evidence="9">
    <location>
        <begin position="135"/>
        <end position="157"/>
    </location>
</feature>
<evidence type="ECO:0000256" key="6">
    <source>
        <dbReference type="ARBA" id="ARBA00023136"/>
    </source>
</evidence>
<comment type="similarity">
    <text evidence="7">Belongs to the phosphoethanolamine transferase family.</text>
</comment>
<comment type="caution">
    <text evidence="11">The sequence shown here is derived from an EMBL/GenBank/DDBJ whole genome shotgun (WGS) entry which is preliminary data.</text>
</comment>
<keyword evidence="4 9" id="KW-0812">Transmembrane</keyword>
<evidence type="ECO:0000256" key="8">
    <source>
        <dbReference type="SAM" id="MobiDB-lite"/>
    </source>
</evidence>
<evidence type="ECO:0000256" key="1">
    <source>
        <dbReference type="ARBA" id="ARBA00004651"/>
    </source>
</evidence>
<feature type="transmembrane region" description="Helical" evidence="9">
    <location>
        <begin position="38"/>
        <end position="61"/>
    </location>
</feature>
<feature type="transmembrane region" description="Helical" evidence="9">
    <location>
        <begin position="177"/>
        <end position="195"/>
    </location>
</feature>
<dbReference type="SUPFAM" id="SSF53649">
    <property type="entry name" value="Alkaline phosphatase-like"/>
    <property type="match status" value="1"/>
</dbReference>
<feature type="transmembrane region" description="Helical" evidence="9">
    <location>
        <begin position="67"/>
        <end position="85"/>
    </location>
</feature>
<keyword evidence="11" id="KW-0378">Hydrolase</keyword>
<dbReference type="OrthoDB" id="9786870at2"/>
<dbReference type="AlphaFoldDB" id="A0A558HNH4"/>
<dbReference type="PANTHER" id="PTHR30443:SF4">
    <property type="entry name" value="PHOSPHOETHANOLAMINE TRANSFERASE OPGE-RELATED"/>
    <property type="match status" value="1"/>
</dbReference>
<organism evidence="11 12">
    <name type="scientific">Cobetia crustatorum</name>
    <dbReference type="NCBI Taxonomy" id="553385"/>
    <lineage>
        <taxon>Bacteria</taxon>
        <taxon>Pseudomonadati</taxon>
        <taxon>Pseudomonadota</taxon>
        <taxon>Gammaproteobacteria</taxon>
        <taxon>Oceanospirillales</taxon>
        <taxon>Halomonadaceae</taxon>
        <taxon>Cobetia</taxon>
    </lineage>
</organism>
<dbReference type="Proteomes" id="UP000319941">
    <property type="component" value="Unassembled WGS sequence"/>
</dbReference>
<evidence type="ECO:0000259" key="10">
    <source>
        <dbReference type="Pfam" id="PF00884"/>
    </source>
</evidence>
<feature type="domain" description="Sulfatase N-terminal" evidence="10">
    <location>
        <begin position="252"/>
        <end position="524"/>
    </location>
</feature>
<dbReference type="PANTHER" id="PTHR30443">
    <property type="entry name" value="INNER MEMBRANE PROTEIN"/>
    <property type="match status" value="1"/>
</dbReference>
<dbReference type="GO" id="GO:0016776">
    <property type="term" value="F:phosphotransferase activity, phosphate group as acceptor"/>
    <property type="evidence" value="ECO:0007669"/>
    <property type="project" value="TreeGrafter"/>
</dbReference>
<dbReference type="STRING" id="553385.GCA_000591415_02292"/>
<gene>
    <name evidence="11" type="ORF">FQP86_08330</name>
</gene>
<comment type="subcellular location">
    <subcellularLocation>
        <location evidence="1">Cell membrane</location>
        <topology evidence="1">Multi-pass membrane protein</topology>
    </subcellularLocation>
</comment>
<keyword evidence="5 9" id="KW-1133">Transmembrane helix</keyword>
<evidence type="ECO:0000256" key="7">
    <source>
        <dbReference type="ARBA" id="ARBA00038481"/>
    </source>
</evidence>
<feature type="transmembrane region" description="Helical" evidence="9">
    <location>
        <begin position="92"/>
        <end position="115"/>
    </location>
</feature>
<reference evidence="11 12" key="1">
    <citation type="submission" date="2019-07" db="EMBL/GenBank/DDBJ databases">
        <title>Diversity of Bacteria from Kongsfjorden, Arctic.</title>
        <authorList>
            <person name="Yu Y."/>
        </authorList>
    </citation>
    <scope>NUCLEOTIDE SEQUENCE [LARGE SCALE GENOMIC DNA]</scope>
    <source>
        <strain evidence="11 12">SM1923</strain>
    </source>
</reference>
<sequence>MGRPMPADRQHHAATSDGRVKRAFRCLRHGLFGVRPQASVGGGLLATVVMSLLASVVPLIYHGLLEGGLILIGNLLLWPCLLAGVHRRGWRWSTLVLMAALGINLSASVVSAVYYDSRYGLAFALSSLDTSRSESMAMLFKFPLALIVPPGFFLLALSLANRHGAGLARSRWARRSGVMFVGWMLMLLAGSWQWGRASVPLPITMLAVSPGWNLATTSHAWWEKERFKALMADDYDFGKVTRSPRIPDDAVFVLVIGESQRRDQLSLYGYPRPTTPNLDARREQLVVFDQAIAPAPQTVLAVPMLASLTDPRTFSPRYLDANLIALANQAGFHTEWLSRQGLDISSEHTWITAIARRADIAKTIMSDYDDGLLDALDEALARDVKGPRLIVLHLYGSHPPASLQYPEALRYFLTPDSTKPLTDAYDDSIRFTDQVLEGVFQRLEGHPAGVLYLSDHGLEHDPLNDAYVHGGDRPSQAPYRIPLWLWQAGQGPNPTREMTRLRAHADEPFASFDLPYLASDWMGIHFSGNKPCLSPWSACYQPRARHPVLDQLGRLNFFESLPSDYLARPLAPGAEELEEAVQATTRLLENPGFMPEKGTEFAVPGKIPGAGVTPSDVSAPIMLSPPSLPSETLKD</sequence>
<keyword evidence="12" id="KW-1185">Reference proteome</keyword>
<keyword evidence="2" id="KW-1003">Cell membrane</keyword>
<dbReference type="InterPro" id="IPR040423">
    <property type="entry name" value="PEA_transferase"/>
</dbReference>
<dbReference type="RefSeq" id="WP_088742922.1">
    <property type="nucleotide sequence ID" value="NZ_CAWOWR010000107.1"/>
</dbReference>
<dbReference type="GO" id="GO:0016787">
    <property type="term" value="F:hydrolase activity"/>
    <property type="evidence" value="ECO:0007669"/>
    <property type="project" value="UniProtKB-KW"/>
</dbReference>
<dbReference type="Pfam" id="PF00884">
    <property type="entry name" value="Sulfatase"/>
    <property type="match status" value="1"/>
</dbReference>
<dbReference type="GO" id="GO:0009244">
    <property type="term" value="P:lipopolysaccharide core region biosynthetic process"/>
    <property type="evidence" value="ECO:0007669"/>
    <property type="project" value="TreeGrafter"/>
</dbReference>
<evidence type="ECO:0000313" key="11">
    <source>
        <dbReference type="EMBL" id="TVU70621.1"/>
    </source>
</evidence>
<dbReference type="CDD" id="cd16017">
    <property type="entry name" value="LptA"/>
    <property type="match status" value="1"/>
</dbReference>
<evidence type="ECO:0000256" key="5">
    <source>
        <dbReference type="ARBA" id="ARBA00022989"/>
    </source>
</evidence>
<feature type="region of interest" description="Disordered" evidence="8">
    <location>
        <begin position="612"/>
        <end position="635"/>
    </location>
</feature>
<proteinExistence type="inferred from homology"/>